<proteinExistence type="predicted"/>
<dbReference type="EMBL" id="BQNB010009849">
    <property type="protein sequence ID" value="GJS69242.1"/>
    <property type="molecule type" value="Genomic_DNA"/>
</dbReference>
<evidence type="ECO:0000313" key="1">
    <source>
        <dbReference type="EMBL" id="GJS69242.1"/>
    </source>
</evidence>
<organism evidence="1 2">
    <name type="scientific">Tanacetum coccineum</name>
    <dbReference type="NCBI Taxonomy" id="301880"/>
    <lineage>
        <taxon>Eukaryota</taxon>
        <taxon>Viridiplantae</taxon>
        <taxon>Streptophyta</taxon>
        <taxon>Embryophyta</taxon>
        <taxon>Tracheophyta</taxon>
        <taxon>Spermatophyta</taxon>
        <taxon>Magnoliopsida</taxon>
        <taxon>eudicotyledons</taxon>
        <taxon>Gunneridae</taxon>
        <taxon>Pentapetalae</taxon>
        <taxon>asterids</taxon>
        <taxon>campanulids</taxon>
        <taxon>Asterales</taxon>
        <taxon>Asteraceae</taxon>
        <taxon>Asteroideae</taxon>
        <taxon>Anthemideae</taxon>
        <taxon>Anthemidinae</taxon>
        <taxon>Tanacetum</taxon>
    </lineage>
</organism>
<protein>
    <submittedName>
        <fullName evidence="1">Uncharacterized protein</fullName>
    </submittedName>
</protein>
<reference evidence="1" key="1">
    <citation type="journal article" date="2022" name="Int. J. Mol. Sci.">
        <title>Draft Genome of Tanacetum Coccineum: Genomic Comparison of Closely Related Tanacetum-Family Plants.</title>
        <authorList>
            <person name="Yamashiro T."/>
            <person name="Shiraishi A."/>
            <person name="Nakayama K."/>
            <person name="Satake H."/>
        </authorList>
    </citation>
    <scope>NUCLEOTIDE SEQUENCE</scope>
</reference>
<name>A0ABQ4XVS2_9ASTR</name>
<evidence type="ECO:0000313" key="2">
    <source>
        <dbReference type="Proteomes" id="UP001151760"/>
    </source>
</evidence>
<dbReference type="Proteomes" id="UP001151760">
    <property type="component" value="Unassembled WGS sequence"/>
</dbReference>
<gene>
    <name evidence="1" type="ORF">Tco_0702083</name>
</gene>
<accession>A0ABQ4XVS2</accession>
<keyword evidence="2" id="KW-1185">Reference proteome</keyword>
<sequence>MRKVSSGVIGLRYEEQDVRNKSEGDLCSLDSLGKVRRGEKSQDNMTSARSRREEELRTKIEWYYKLLPAVPDILGTTMNIDGGPLGPPTGGNVWEIEKFFKR</sequence>
<reference evidence="1" key="2">
    <citation type="submission" date="2022-01" db="EMBL/GenBank/DDBJ databases">
        <authorList>
            <person name="Yamashiro T."/>
            <person name="Shiraishi A."/>
            <person name="Satake H."/>
            <person name="Nakayama K."/>
        </authorList>
    </citation>
    <scope>NUCLEOTIDE SEQUENCE</scope>
</reference>
<comment type="caution">
    <text evidence="1">The sequence shown here is derived from an EMBL/GenBank/DDBJ whole genome shotgun (WGS) entry which is preliminary data.</text>
</comment>